<organism evidence="7 8">
    <name type="scientific">Pelagibacterium nitratireducens</name>
    <dbReference type="NCBI Taxonomy" id="1046114"/>
    <lineage>
        <taxon>Bacteria</taxon>
        <taxon>Pseudomonadati</taxon>
        <taxon>Pseudomonadota</taxon>
        <taxon>Alphaproteobacteria</taxon>
        <taxon>Hyphomicrobiales</taxon>
        <taxon>Devosiaceae</taxon>
        <taxon>Pelagibacterium</taxon>
    </lineage>
</organism>
<feature type="domain" description="HTH tetR-type" evidence="6">
    <location>
        <begin position="10"/>
        <end position="70"/>
    </location>
</feature>
<dbReference type="InterPro" id="IPR036271">
    <property type="entry name" value="Tet_transcr_reg_TetR-rel_C_sf"/>
</dbReference>
<evidence type="ECO:0000256" key="4">
    <source>
        <dbReference type="ARBA" id="ARBA00023163"/>
    </source>
</evidence>
<dbReference type="RefSeq" id="WP_338608832.1">
    <property type="nucleotide sequence ID" value="NZ_CP146275.1"/>
</dbReference>
<dbReference type="InterPro" id="IPR001647">
    <property type="entry name" value="HTH_TetR"/>
</dbReference>
<evidence type="ECO:0000313" key="8">
    <source>
        <dbReference type="Proteomes" id="UP001369958"/>
    </source>
</evidence>
<dbReference type="PRINTS" id="PR00455">
    <property type="entry name" value="HTHTETR"/>
</dbReference>
<dbReference type="Gene3D" id="1.10.357.10">
    <property type="entry name" value="Tetracycline Repressor, domain 2"/>
    <property type="match status" value="1"/>
</dbReference>
<dbReference type="InterPro" id="IPR050109">
    <property type="entry name" value="HTH-type_TetR-like_transc_reg"/>
</dbReference>
<name>A0ABZ2I8A7_9HYPH</name>
<keyword evidence="4" id="KW-0804">Transcription</keyword>
<keyword evidence="2" id="KW-0805">Transcription regulation</keyword>
<dbReference type="Proteomes" id="UP001369958">
    <property type="component" value="Chromosome"/>
</dbReference>
<keyword evidence="3 5" id="KW-0238">DNA-binding</keyword>
<gene>
    <name evidence="7" type="ORF">V6617_02330</name>
</gene>
<dbReference type="SUPFAM" id="SSF48498">
    <property type="entry name" value="Tetracyclin repressor-like, C-terminal domain"/>
    <property type="match status" value="1"/>
</dbReference>
<dbReference type="PANTHER" id="PTHR30055:SF226">
    <property type="entry name" value="HTH-TYPE TRANSCRIPTIONAL REGULATOR PKSA"/>
    <property type="match status" value="1"/>
</dbReference>
<dbReference type="EMBL" id="CP146275">
    <property type="protein sequence ID" value="WWT33322.1"/>
    <property type="molecule type" value="Genomic_DNA"/>
</dbReference>
<feature type="DNA-binding region" description="H-T-H motif" evidence="5">
    <location>
        <begin position="33"/>
        <end position="52"/>
    </location>
</feature>
<accession>A0ABZ2I8A7</accession>
<dbReference type="PROSITE" id="PS50977">
    <property type="entry name" value="HTH_TETR_2"/>
    <property type="match status" value="1"/>
</dbReference>
<reference evidence="7 8" key="1">
    <citation type="submission" date="2024-02" db="EMBL/GenBank/DDBJ databases">
        <title>Complete genome sequence of Pelagibacterium nitratireducens ZH15.</title>
        <authorList>
            <person name="Zhao L.H."/>
        </authorList>
    </citation>
    <scope>NUCLEOTIDE SEQUENCE [LARGE SCALE GENOMIC DNA]</scope>
    <source>
        <strain evidence="7 8">ZH15</strain>
    </source>
</reference>
<proteinExistence type="predicted"/>
<dbReference type="Pfam" id="PF13977">
    <property type="entry name" value="TetR_C_6"/>
    <property type="match status" value="1"/>
</dbReference>
<evidence type="ECO:0000259" key="6">
    <source>
        <dbReference type="PROSITE" id="PS50977"/>
    </source>
</evidence>
<evidence type="ECO:0000256" key="1">
    <source>
        <dbReference type="ARBA" id="ARBA00022491"/>
    </source>
</evidence>
<evidence type="ECO:0000256" key="3">
    <source>
        <dbReference type="ARBA" id="ARBA00023125"/>
    </source>
</evidence>
<evidence type="ECO:0000256" key="5">
    <source>
        <dbReference type="PROSITE-ProRule" id="PRU00335"/>
    </source>
</evidence>
<dbReference type="InterPro" id="IPR039538">
    <property type="entry name" value="BetI_C"/>
</dbReference>
<sequence>MRKIDPEVHAEKRRQILDAASICFAEKGFEATRTADICQKAGISSGKLFHYFKSKRDVFAAIFAQGKSEDTARLNEASRAPTTVAALVGFFEEALSHQGNPVLAGLLFEAIAFARRDAEFAQALERDELHTRDQLVALVETAIAKGEVAPGTDPLQAADWLMGLHDLTILRAVWDRKQAPGTDRSMIETLVRSILSASQRQPGTSGENS</sequence>
<dbReference type="SUPFAM" id="SSF46689">
    <property type="entry name" value="Homeodomain-like"/>
    <property type="match status" value="1"/>
</dbReference>
<keyword evidence="1" id="KW-0678">Repressor</keyword>
<dbReference type="PANTHER" id="PTHR30055">
    <property type="entry name" value="HTH-TYPE TRANSCRIPTIONAL REGULATOR RUTR"/>
    <property type="match status" value="1"/>
</dbReference>
<evidence type="ECO:0000256" key="2">
    <source>
        <dbReference type="ARBA" id="ARBA00023015"/>
    </source>
</evidence>
<protein>
    <submittedName>
        <fullName evidence="7">TetR/AcrR family transcriptional regulator</fullName>
    </submittedName>
</protein>
<dbReference type="Pfam" id="PF00440">
    <property type="entry name" value="TetR_N"/>
    <property type="match status" value="1"/>
</dbReference>
<dbReference type="InterPro" id="IPR009057">
    <property type="entry name" value="Homeodomain-like_sf"/>
</dbReference>
<keyword evidence="8" id="KW-1185">Reference proteome</keyword>
<evidence type="ECO:0000313" key="7">
    <source>
        <dbReference type="EMBL" id="WWT33322.1"/>
    </source>
</evidence>